<evidence type="ECO:0000313" key="1">
    <source>
        <dbReference type="EMBL" id="KAK3782398.1"/>
    </source>
</evidence>
<dbReference type="AlphaFoldDB" id="A0AAE1DUU8"/>
<reference evidence="1" key="1">
    <citation type="journal article" date="2023" name="G3 (Bethesda)">
        <title>A reference genome for the long-term kleptoplast-retaining sea slug Elysia crispata morphotype clarki.</title>
        <authorList>
            <person name="Eastman K.E."/>
            <person name="Pendleton A.L."/>
            <person name="Shaikh M.A."/>
            <person name="Suttiyut T."/>
            <person name="Ogas R."/>
            <person name="Tomko P."/>
            <person name="Gavelis G."/>
            <person name="Widhalm J.R."/>
            <person name="Wisecaver J.H."/>
        </authorList>
    </citation>
    <scope>NUCLEOTIDE SEQUENCE</scope>
    <source>
        <strain evidence="1">ECLA1</strain>
    </source>
</reference>
<accession>A0AAE1DUU8</accession>
<sequence>MRLLWVLWRISQYDETILGTLYGHKGHKQQSRTATSGVKRHFEHISTTDGNYERVLTNNSMYRNIQNTLHLRRRREGRESRTKDWTDAKQIIDLSERFPSNREPASPEKRHL</sequence>
<gene>
    <name evidence="1" type="ORF">RRG08_033039</name>
</gene>
<protein>
    <submittedName>
        <fullName evidence="1">Uncharacterized protein</fullName>
    </submittedName>
</protein>
<dbReference type="EMBL" id="JAWDGP010002507">
    <property type="protein sequence ID" value="KAK3782398.1"/>
    <property type="molecule type" value="Genomic_DNA"/>
</dbReference>
<organism evidence="1 2">
    <name type="scientific">Elysia crispata</name>
    <name type="common">lettuce slug</name>
    <dbReference type="NCBI Taxonomy" id="231223"/>
    <lineage>
        <taxon>Eukaryota</taxon>
        <taxon>Metazoa</taxon>
        <taxon>Spiralia</taxon>
        <taxon>Lophotrochozoa</taxon>
        <taxon>Mollusca</taxon>
        <taxon>Gastropoda</taxon>
        <taxon>Heterobranchia</taxon>
        <taxon>Euthyneura</taxon>
        <taxon>Panpulmonata</taxon>
        <taxon>Sacoglossa</taxon>
        <taxon>Placobranchoidea</taxon>
        <taxon>Plakobranchidae</taxon>
        <taxon>Elysia</taxon>
    </lineage>
</organism>
<keyword evidence="2" id="KW-1185">Reference proteome</keyword>
<evidence type="ECO:0000313" key="2">
    <source>
        <dbReference type="Proteomes" id="UP001283361"/>
    </source>
</evidence>
<dbReference type="Proteomes" id="UP001283361">
    <property type="component" value="Unassembled WGS sequence"/>
</dbReference>
<comment type="caution">
    <text evidence="1">The sequence shown here is derived from an EMBL/GenBank/DDBJ whole genome shotgun (WGS) entry which is preliminary data.</text>
</comment>
<name>A0AAE1DUU8_9GAST</name>
<proteinExistence type="predicted"/>